<dbReference type="VEuPathDB" id="FungiDB:BO80DRAFT_289330"/>
<dbReference type="Proteomes" id="UP000249402">
    <property type="component" value="Unassembled WGS sequence"/>
</dbReference>
<proteinExistence type="predicted"/>
<dbReference type="AlphaFoldDB" id="A0A395H9R3"/>
<evidence type="ECO:0000313" key="1">
    <source>
        <dbReference type="EMBL" id="RAL03638.1"/>
    </source>
</evidence>
<sequence length="111" mass="12043">MPLVGGALAAGSQRCDVEGWPVDVGRSRIPTPSGLDVDWNAKLHGVPGCGSDIMTAIDCSNDPQRWNVLPMFRKHEFSARLLSSPDAFQPNRLPRAIISEWTQDGVSAKSK</sequence>
<dbReference type="RefSeq" id="XP_025577965.1">
    <property type="nucleotide sequence ID" value="XM_025714981.1"/>
</dbReference>
<dbReference type="GeneID" id="37219846"/>
<gene>
    <name evidence="1" type="ORF">BO80DRAFT_289330</name>
</gene>
<protein>
    <submittedName>
        <fullName evidence="1">Uncharacterized protein</fullName>
    </submittedName>
</protein>
<organism evidence="1 2">
    <name type="scientific">Aspergillus ibericus CBS 121593</name>
    <dbReference type="NCBI Taxonomy" id="1448316"/>
    <lineage>
        <taxon>Eukaryota</taxon>
        <taxon>Fungi</taxon>
        <taxon>Dikarya</taxon>
        <taxon>Ascomycota</taxon>
        <taxon>Pezizomycotina</taxon>
        <taxon>Eurotiomycetes</taxon>
        <taxon>Eurotiomycetidae</taxon>
        <taxon>Eurotiales</taxon>
        <taxon>Aspergillaceae</taxon>
        <taxon>Aspergillus</taxon>
        <taxon>Aspergillus subgen. Circumdati</taxon>
    </lineage>
</organism>
<dbReference type="EMBL" id="KZ824427">
    <property type="protein sequence ID" value="RAL03638.1"/>
    <property type="molecule type" value="Genomic_DNA"/>
</dbReference>
<name>A0A395H9R3_9EURO</name>
<reference evidence="1 2" key="1">
    <citation type="submission" date="2018-02" db="EMBL/GenBank/DDBJ databases">
        <title>The genomes of Aspergillus section Nigri reveals drivers in fungal speciation.</title>
        <authorList>
            <consortium name="DOE Joint Genome Institute"/>
            <person name="Vesth T.C."/>
            <person name="Nybo J."/>
            <person name="Theobald S."/>
            <person name="Brandl J."/>
            <person name="Frisvad J.C."/>
            <person name="Nielsen K.F."/>
            <person name="Lyhne E.K."/>
            <person name="Kogle M.E."/>
            <person name="Kuo A."/>
            <person name="Riley R."/>
            <person name="Clum A."/>
            <person name="Nolan M."/>
            <person name="Lipzen A."/>
            <person name="Salamov A."/>
            <person name="Henrissat B."/>
            <person name="Wiebenga A."/>
            <person name="De vries R.P."/>
            <person name="Grigoriev I.V."/>
            <person name="Mortensen U.H."/>
            <person name="Andersen M.R."/>
            <person name="Baker S.E."/>
        </authorList>
    </citation>
    <scope>NUCLEOTIDE SEQUENCE [LARGE SCALE GENOMIC DNA]</scope>
    <source>
        <strain evidence="1 2">CBS 121593</strain>
    </source>
</reference>
<keyword evidence="2" id="KW-1185">Reference proteome</keyword>
<evidence type="ECO:0000313" key="2">
    <source>
        <dbReference type="Proteomes" id="UP000249402"/>
    </source>
</evidence>
<accession>A0A395H9R3</accession>